<dbReference type="Gene3D" id="3.80.10.10">
    <property type="entry name" value="Ribonuclease Inhibitor"/>
    <property type="match status" value="1"/>
</dbReference>
<dbReference type="AlphaFoldDB" id="A0A182X3T0"/>
<evidence type="ECO:0000313" key="7">
    <source>
        <dbReference type="Proteomes" id="UP000076407"/>
    </source>
</evidence>
<evidence type="ECO:0000256" key="1">
    <source>
        <dbReference type="ARBA" id="ARBA00022614"/>
    </source>
</evidence>
<evidence type="ECO:0000256" key="2">
    <source>
        <dbReference type="ARBA" id="ARBA00022729"/>
    </source>
</evidence>
<sequence length="465" mass="51926">MKCYFQALLIGLFVSSGFGEISSSVVKCTKAKGATCVIKSLPTVDSELPDLSKRTTVRILEGSLSNLTVKLAEKLPVRILWLEGLDIQSVYVALHFEELRLRNNKLVTLETSASSSSYALKVLDVSKNLLNNATQLAPLHGLEELYLDENRFTELSMAVFEKMPRLRVLSAARNGLVKLARPTSALVLNDLTTLSLAHNRLASVSMENWQLPSLQTLLLSDNSLAEVDGLDGFERFFDLQKLELAGNRWSCGWLQHALEKVTIRQSLADTDGTLLDKSTDGADCSIEKVHGICCSFTTDADDTDGDNGSDASTAPDATKPVVDAFLPVLNRVREAIVQLDQRHEAVRVAQSVLLKKLNDTLQHRVEEYMKFLEEQEDESERAHVQAARVLQKVNKLEGAVKRMDSETETVRMKEQERKRLLHFMVDMKNKLLRQAIETDSLWVQANAEKIDYARRLEVGSEPSAK</sequence>
<protein>
    <submittedName>
        <fullName evidence="6">Uncharacterized protein</fullName>
    </submittedName>
</protein>
<keyword evidence="3" id="KW-0677">Repeat</keyword>
<dbReference type="InterPro" id="IPR050328">
    <property type="entry name" value="Dev_Immune_Receptor"/>
</dbReference>
<dbReference type="PROSITE" id="PS51450">
    <property type="entry name" value="LRR"/>
    <property type="match status" value="1"/>
</dbReference>
<evidence type="ECO:0000256" key="3">
    <source>
        <dbReference type="ARBA" id="ARBA00022737"/>
    </source>
</evidence>
<dbReference type="InterPro" id="IPR001611">
    <property type="entry name" value="Leu-rich_rpt"/>
</dbReference>
<dbReference type="Proteomes" id="UP000076407">
    <property type="component" value="Unassembled WGS sequence"/>
</dbReference>
<keyword evidence="4" id="KW-0175">Coiled coil</keyword>
<keyword evidence="2 5" id="KW-0732">Signal</keyword>
<proteinExistence type="predicted"/>
<feature type="signal peptide" evidence="5">
    <location>
        <begin position="1"/>
        <end position="19"/>
    </location>
</feature>
<dbReference type="EnsemblMetazoa" id="AQUA004457-RA">
    <property type="protein sequence ID" value="AQUA004457-PA"/>
    <property type="gene ID" value="AQUA004457"/>
</dbReference>
<feature type="coiled-coil region" evidence="4">
    <location>
        <begin position="358"/>
        <end position="406"/>
    </location>
</feature>
<evidence type="ECO:0000313" key="6">
    <source>
        <dbReference type="EnsemblMetazoa" id="AQUA004457-PA"/>
    </source>
</evidence>
<dbReference type="VEuPathDB" id="VectorBase:AQUA004457"/>
<accession>A0A182X3T0</accession>
<dbReference type="Pfam" id="PF13855">
    <property type="entry name" value="LRR_8"/>
    <property type="match status" value="1"/>
</dbReference>
<dbReference type="PANTHER" id="PTHR24373:SF275">
    <property type="entry name" value="TIR DOMAIN-CONTAINING PROTEIN"/>
    <property type="match status" value="1"/>
</dbReference>
<dbReference type="SUPFAM" id="SSF52075">
    <property type="entry name" value="Outer arm dynein light chain 1"/>
    <property type="match status" value="1"/>
</dbReference>
<name>A0A182X3T0_ANOQN</name>
<dbReference type="PANTHER" id="PTHR24373">
    <property type="entry name" value="SLIT RELATED LEUCINE-RICH REPEAT NEURONAL PROTEIN"/>
    <property type="match status" value="1"/>
</dbReference>
<reference evidence="6" key="1">
    <citation type="submission" date="2020-05" db="UniProtKB">
        <authorList>
            <consortium name="EnsemblMetazoa"/>
        </authorList>
    </citation>
    <scope>IDENTIFICATION</scope>
    <source>
        <strain evidence="6">SANGQUA</strain>
    </source>
</reference>
<keyword evidence="1" id="KW-0433">Leucine-rich repeat</keyword>
<dbReference type="InterPro" id="IPR032675">
    <property type="entry name" value="LRR_dom_sf"/>
</dbReference>
<evidence type="ECO:0000256" key="4">
    <source>
        <dbReference type="SAM" id="Coils"/>
    </source>
</evidence>
<dbReference type="STRING" id="34691.A0A182X3T0"/>
<dbReference type="InterPro" id="IPR003591">
    <property type="entry name" value="Leu-rich_rpt_typical-subtyp"/>
</dbReference>
<feature type="chain" id="PRO_5008142382" evidence="5">
    <location>
        <begin position="20"/>
        <end position="465"/>
    </location>
</feature>
<organism evidence="6 7">
    <name type="scientific">Anopheles quadriannulatus</name>
    <name type="common">Mosquito</name>
    <dbReference type="NCBI Taxonomy" id="34691"/>
    <lineage>
        <taxon>Eukaryota</taxon>
        <taxon>Metazoa</taxon>
        <taxon>Ecdysozoa</taxon>
        <taxon>Arthropoda</taxon>
        <taxon>Hexapoda</taxon>
        <taxon>Insecta</taxon>
        <taxon>Pterygota</taxon>
        <taxon>Neoptera</taxon>
        <taxon>Endopterygota</taxon>
        <taxon>Diptera</taxon>
        <taxon>Nematocera</taxon>
        <taxon>Culicoidea</taxon>
        <taxon>Culicidae</taxon>
        <taxon>Anophelinae</taxon>
        <taxon>Anopheles</taxon>
    </lineage>
</organism>
<dbReference type="SMART" id="SM00369">
    <property type="entry name" value="LRR_TYP"/>
    <property type="match status" value="4"/>
</dbReference>
<keyword evidence="7" id="KW-1185">Reference proteome</keyword>
<evidence type="ECO:0000256" key="5">
    <source>
        <dbReference type="SAM" id="SignalP"/>
    </source>
</evidence>